<gene>
    <name evidence="2" type="ORF">DENIS_2002</name>
</gene>
<reference evidence="3" key="2">
    <citation type="submission" date="2019-01" db="EMBL/GenBank/DDBJ databases">
        <title>Genome sequence of Desulfonema ishimotonii strain Tokyo 01.</title>
        <authorList>
            <person name="Fukui M."/>
        </authorList>
    </citation>
    <scope>NUCLEOTIDE SEQUENCE [LARGE SCALE GENOMIC DNA]</scope>
    <source>
        <strain evidence="3">Tokyo 01</strain>
    </source>
</reference>
<proteinExistence type="predicted"/>
<organism evidence="2 3">
    <name type="scientific">Desulfonema ishimotonii</name>
    <dbReference type="NCBI Taxonomy" id="45657"/>
    <lineage>
        <taxon>Bacteria</taxon>
        <taxon>Pseudomonadati</taxon>
        <taxon>Thermodesulfobacteriota</taxon>
        <taxon>Desulfobacteria</taxon>
        <taxon>Desulfobacterales</taxon>
        <taxon>Desulfococcaceae</taxon>
        <taxon>Desulfonema</taxon>
    </lineage>
</organism>
<dbReference type="AlphaFoldDB" id="A0A401FVN6"/>
<evidence type="ECO:0000313" key="2">
    <source>
        <dbReference type="EMBL" id="GBC61042.1"/>
    </source>
</evidence>
<evidence type="ECO:0000313" key="3">
    <source>
        <dbReference type="Proteomes" id="UP000288096"/>
    </source>
</evidence>
<keyword evidence="3" id="KW-1185">Reference proteome</keyword>
<dbReference type="Proteomes" id="UP000288096">
    <property type="component" value="Unassembled WGS sequence"/>
</dbReference>
<name>A0A401FVN6_9BACT</name>
<protein>
    <submittedName>
        <fullName evidence="2">Uncharacterized protein</fullName>
    </submittedName>
</protein>
<dbReference type="EMBL" id="BEXT01000001">
    <property type="protein sequence ID" value="GBC61042.1"/>
    <property type="molecule type" value="Genomic_DNA"/>
</dbReference>
<sequence>MTVGIREFGTNKPPVSKRWDGVTSPSDMTADLQRREDTVRRGRNPALPFHMGSFIS</sequence>
<reference evidence="3" key="1">
    <citation type="submission" date="2017-11" db="EMBL/GenBank/DDBJ databases">
        <authorList>
            <person name="Watanabe M."/>
            <person name="Kojima H."/>
        </authorList>
    </citation>
    <scope>NUCLEOTIDE SEQUENCE [LARGE SCALE GENOMIC DNA]</scope>
    <source>
        <strain evidence="3">Tokyo 01</strain>
    </source>
</reference>
<comment type="caution">
    <text evidence="2">The sequence shown here is derived from an EMBL/GenBank/DDBJ whole genome shotgun (WGS) entry which is preliminary data.</text>
</comment>
<feature type="region of interest" description="Disordered" evidence="1">
    <location>
        <begin position="1"/>
        <end position="56"/>
    </location>
</feature>
<accession>A0A401FVN6</accession>
<evidence type="ECO:0000256" key="1">
    <source>
        <dbReference type="SAM" id="MobiDB-lite"/>
    </source>
</evidence>